<dbReference type="AlphaFoldDB" id="A0A0D2ZVV4"/>
<dbReference type="InterPro" id="IPR001878">
    <property type="entry name" value="Znf_CCHC"/>
</dbReference>
<keyword evidence="1" id="KW-0479">Metal-binding</keyword>
<feature type="domain" description="CCHC-type" evidence="3">
    <location>
        <begin position="220"/>
        <end position="235"/>
    </location>
</feature>
<dbReference type="GO" id="GO:0003676">
    <property type="term" value="F:nucleic acid binding"/>
    <property type="evidence" value="ECO:0007669"/>
    <property type="project" value="InterPro"/>
</dbReference>
<dbReference type="Gene3D" id="4.10.60.10">
    <property type="entry name" value="Zinc finger, CCHC-type"/>
    <property type="match status" value="1"/>
</dbReference>
<dbReference type="OMA" id="ANDIWET"/>
<dbReference type="STRING" id="109376.A0A0D2ZVV4"/>
<dbReference type="PANTHER" id="PTHR47481:SF36">
    <property type="entry name" value="CCHC-TYPE DOMAIN-CONTAINING PROTEIN"/>
    <property type="match status" value="1"/>
</dbReference>
<dbReference type="Pfam" id="PF22936">
    <property type="entry name" value="Pol_BBD"/>
    <property type="match status" value="1"/>
</dbReference>
<feature type="region of interest" description="Disordered" evidence="2">
    <location>
        <begin position="195"/>
        <end position="215"/>
    </location>
</feature>
<name>A0A0D2ZVV4_BRAOL</name>
<evidence type="ECO:0000313" key="5">
    <source>
        <dbReference type="Proteomes" id="UP000032141"/>
    </source>
</evidence>
<evidence type="ECO:0000259" key="3">
    <source>
        <dbReference type="PROSITE" id="PS50158"/>
    </source>
</evidence>
<evidence type="ECO:0000313" key="4">
    <source>
        <dbReference type="EnsemblPlants" id="Bo02107s010.1"/>
    </source>
</evidence>
<dbReference type="InterPro" id="IPR054722">
    <property type="entry name" value="PolX-like_BBD"/>
</dbReference>
<proteinExistence type="predicted"/>
<dbReference type="HOGENOM" id="CLU_049245_0_0_1"/>
<dbReference type="GO" id="GO:0008270">
    <property type="term" value="F:zinc ion binding"/>
    <property type="evidence" value="ECO:0007669"/>
    <property type="project" value="UniProtKB-KW"/>
</dbReference>
<dbReference type="Proteomes" id="UP000032141">
    <property type="component" value="Unassembled WGS sequence"/>
</dbReference>
<dbReference type="Pfam" id="PF00098">
    <property type="entry name" value="zf-CCHC"/>
    <property type="match status" value="1"/>
</dbReference>
<dbReference type="Pfam" id="PF14223">
    <property type="entry name" value="Retrotran_gag_2"/>
    <property type="match status" value="1"/>
</dbReference>
<protein>
    <recommendedName>
        <fullName evidence="3">CCHC-type domain-containing protein</fullName>
    </recommendedName>
</protein>
<dbReference type="InterPro" id="IPR036875">
    <property type="entry name" value="Znf_CCHC_sf"/>
</dbReference>
<keyword evidence="1" id="KW-0862">Zinc</keyword>
<dbReference type="EnsemblPlants" id="Bo02107s010.1">
    <property type="protein sequence ID" value="Bo02107s010.1"/>
    <property type="gene ID" value="Bo02107s010"/>
</dbReference>
<dbReference type="Gramene" id="Bo02107s010.1">
    <property type="protein sequence ID" value="Bo02107s010.1"/>
    <property type="gene ID" value="Bo02107s010"/>
</dbReference>
<reference evidence="4" key="1">
    <citation type="journal article" date="2014" name="Genome Biol.">
        <title>Transcriptome and methylome profiling reveals relics of genome dominance in the mesopolyploid Brassica oleracea.</title>
        <authorList>
            <person name="Parkin I.A."/>
            <person name="Koh C."/>
            <person name="Tang H."/>
            <person name="Robinson S.J."/>
            <person name="Kagale S."/>
            <person name="Clarke W.E."/>
            <person name="Town C.D."/>
            <person name="Nixon J."/>
            <person name="Krishnakumar V."/>
            <person name="Bidwell S.L."/>
            <person name="Denoeud F."/>
            <person name="Belcram H."/>
            <person name="Links M.G."/>
            <person name="Just J."/>
            <person name="Clarke C."/>
            <person name="Bender T."/>
            <person name="Huebert T."/>
            <person name="Mason A.S."/>
            <person name="Pires J.C."/>
            <person name="Barker G."/>
            <person name="Moore J."/>
            <person name="Walley P.G."/>
            <person name="Manoli S."/>
            <person name="Batley J."/>
            <person name="Edwards D."/>
            <person name="Nelson M.N."/>
            <person name="Wang X."/>
            <person name="Paterson A.H."/>
            <person name="King G."/>
            <person name="Bancroft I."/>
            <person name="Chalhoub B."/>
            <person name="Sharpe A.G."/>
        </authorList>
    </citation>
    <scope>NUCLEOTIDE SEQUENCE [LARGE SCALE GENOMIC DNA]</scope>
    <source>
        <strain evidence="4">cv. TO1000</strain>
    </source>
</reference>
<evidence type="ECO:0000256" key="2">
    <source>
        <dbReference type="SAM" id="MobiDB-lite"/>
    </source>
</evidence>
<evidence type="ECO:0000256" key="1">
    <source>
        <dbReference type="PROSITE-ProRule" id="PRU00047"/>
    </source>
</evidence>
<keyword evidence="5" id="KW-1185">Reference proteome</keyword>
<keyword evidence="1" id="KW-0863">Zinc-finger</keyword>
<dbReference type="PROSITE" id="PS50158">
    <property type="entry name" value="ZF_CCHC"/>
    <property type="match status" value="1"/>
</dbReference>
<organism evidence="4 5">
    <name type="scientific">Brassica oleracea var. oleracea</name>
    <dbReference type="NCBI Taxonomy" id="109376"/>
    <lineage>
        <taxon>Eukaryota</taxon>
        <taxon>Viridiplantae</taxon>
        <taxon>Streptophyta</taxon>
        <taxon>Embryophyta</taxon>
        <taxon>Tracheophyta</taxon>
        <taxon>Spermatophyta</taxon>
        <taxon>Magnoliopsida</taxon>
        <taxon>eudicotyledons</taxon>
        <taxon>Gunneridae</taxon>
        <taxon>Pentapetalae</taxon>
        <taxon>rosids</taxon>
        <taxon>malvids</taxon>
        <taxon>Brassicales</taxon>
        <taxon>Brassicaceae</taxon>
        <taxon>Brassiceae</taxon>
        <taxon>Brassica</taxon>
    </lineage>
</organism>
<dbReference type="SMART" id="SM00343">
    <property type="entry name" value="ZnF_C2HC"/>
    <property type="match status" value="1"/>
</dbReference>
<dbReference type="SUPFAM" id="SSF57756">
    <property type="entry name" value="Retrovirus zinc finger-like domains"/>
    <property type="match status" value="1"/>
</dbReference>
<dbReference type="PANTHER" id="PTHR47481">
    <property type="match status" value="1"/>
</dbReference>
<sequence length="357" mass="40004">MESTGRVVGLGMEILNQSNYRLWKSCMESYLVIEDLWDVVGGNNTTPPRENAATPEATKEWTRKNAKAEFALKRSISSSIFEHISRCTSASSIWQALDQLFNKKNEAKLQLLENELANAKQGESSISEFFIKVKNLCSEINTLNLEESISEAQLKRSIIRGLRPKYTPFVTSVQGSATQPSLEEFENLLSSQDFKAKNKDGGSRHNDGSEGSSMDKKKFKCYRCGKLGHFKRDCRVKLKETNMVESKNHTKDKEWGKCFTVEATHPGTHTTKNLRNDLIVDSGCSHHITGDEKLFSSLQHHDGKEAIITADNSIHRVEKEGTVVIKGDDEEPITLKNVYHVPGVKKNLLSVVNAVDS</sequence>
<reference evidence="4" key="2">
    <citation type="submission" date="2015-06" db="UniProtKB">
        <authorList>
            <consortium name="EnsemblPlants"/>
        </authorList>
    </citation>
    <scope>IDENTIFICATION</scope>
</reference>
<accession>A0A0D2ZVV4</accession>
<dbReference type="eggNOG" id="KOG0017">
    <property type="taxonomic scope" value="Eukaryota"/>
</dbReference>